<proteinExistence type="predicted"/>
<accession>A0A1F6DH15</accession>
<name>A0A1F6DH15_9BACT</name>
<protein>
    <recommendedName>
        <fullName evidence="3">DUF642 domain-containing protein</fullName>
    </recommendedName>
</protein>
<gene>
    <name evidence="1" type="ORF">A2765_03780</name>
</gene>
<dbReference type="Proteomes" id="UP000176377">
    <property type="component" value="Unassembled WGS sequence"/>
</dbReference>
<reference evidence="1 2" key="1">
    <citation type="journal article" date="2016" name="Nat. Commun.">
        <title>Thousands of microbial genomes shed light on interconnected biogeochemical processes in an aquifer system.</title>
        <authorList>
            <person name="Anantharaman K."/>
            <person name="Brown C.T."/>
            <person name="Hug L.A."/>
            <person name="Sharon I."/>
            <person name="Castelle C.J."/>
            <person name="Probst A.J."/>
            <person name="Thomas B.C."/>
            <person name="Singh A."/>
            <person name="Wilkins M.J."/>
            <person name="Karaoz U."/>
            <person name="Brodie E.L."/>
            <person name="Williams K.H."/>
            <person name="Hubbard S.S."/>
            <person name="Banfield J.F."/>
        </authorList>
    </citation>
    <scope>NUCLEOTIDE SEQUENCE [LARGE SCALE GENOMIC DNA]</scope>
</reference>
<dbReference type="NCBIfam" id="TIGR04088">
    <property type="entry name" value="cognate_SipW"/>
    <property type="match status" value="1"/>
</dbReference>
<dbReference type="EMBL" id="MFLA01000004">
    <property type="protein sequence ID" value="OGG60666.1"/>
    <property type="molecule type" value="Genomic_DNA"/>
</dbReference>
<evidence type="ECO:0000313" key="1">
    <source>
        <dbReference type="EMBL" id="OGG60666.1"/>
    </source>
</evidence>
<evidence type="ECO:0008006" key="3">
    <source>
        <dbReference type="Google" id="ProtNLM"/>
    </source>
</evidence>
<dbReference type="Gene3D" id="2.60.120.260">
    <property type="entry name" value="Galactose-binding domain-like"/>
    <property type="match status" value="1"/>
</dbReference>
<dbReference type="InterPro" id="IPR023833">
    <property type="entry name" value="Signal_pept_SipW-depend-type"/>
</dbReference>
<dbReference type="AlphaFoldDB" id="A0A1F6DH15"/>
<sequence length="465" mass="48955">MLIVGSAGALATGTSAFFSDTETSTGNTFTAGSIDLLVDNQSYATNAQGVLAVSPTTSWPEGNLNDGVTTLHKFFDFGDIKPDDEGEDTISLHTQNDAYACMDVTLTSNDDRSTVDPETDALDAVENPADAWDGELAQNIQMFWWADDGDNVYEDNEDSISGGIKTLYDLATSSGAFSVALADSLGSIWDTTTLPADVTKYVAKAWCFGTLGLAAVPAGQGVSPLTATGVTCDGSALGNETQTDGATLDVEFRAVQARNNPNFLCEECVLTNTNVLFDGGFENPEVTNPAQWDIFPSPAGGWQVAWRSDIPATFGAQNRPAIANIEFHEGVLGLADEGDQYVELDTDWAGPNGSGDGEPASVTIYQDIATTPGATYQWSYAFAPRPNTPASDNRVEMRWGGVIANDTGNVAGGGGPIAWTTLTGSVVATTTTTRIQFTDLGTANSLGSFVDDFSLIKISCTPIRP</sequence>
<evidence type="ECO:0000313" key="2">
    <source>
        <dbReference type="Proteomes" id="UP000176377"/>
    </source>
</evidence>
<organism evidence="1 2">
    <name type="scientific">Candidatus Kaiserbacteria bacterium RIFCSPHIGHO2_01_FULL_56_24</name>
    <dbReference type="NCBI Taxonomy" id="1798487"/>
    <lineage>
        <taxon>Bacteria</taxon>
        <taxon>Candidatus Kaiseribacteriota</taxon>
    </lineage>
</organism>
<comment type="caution">
    <text evidence="1">The sequence shown here is derived from an EMBL/GenBank/DDBJ whole genome shotgun (WGS) entry which is preliminary data.</text>
</comment>